<evidence type="ECO:0000313" key="2">
    <source>
        <dbReference type="EMBL" id="TLG71779.1"/>
    </source>
</evidence>
<dbReference type="FunCoup" id="A0A5R8Q8Z7">
    <property type="interactions" value="42"/>
</dbReference>
<evidence type="ECO:0000259" key="1">
    <source>
        <dbReference type="Pfam" id="PF13460"/>
    </source>
</evidence>
<comment type="caution">
    <text evidence="2">The sequence shown here is derived from an EMBL/GenBank/DDBJ whole genome shotgun (WGS) entry which is preliminary data.</text>
</comment>
<dbReference type="GO" id="GO:0016646">
    <property type="term" value="F:oxidoreductase activity, acting on the CH-NH group of donors, NAD or NADP as acceptor"/>
    <property type="evidence" value="ECO:0007669"/>
    <property type="project" value="TreeGrafter"/>
</dbReference>
<organism evidence="2 3">
    <name type="scientific">Culicoidibacter larvae</name>
    <dbReference type="NCBI Taxonomy" id="2579976"/>
    <lineage>
        <taxon>Bacteria</taxon>
        <taxon>Bacillati</taxon>
        <taxon>Bacillota</taxon>
        <taxon>Culicoidibacteria</taxon>
        <taxon>Culicoidibacterales</taxon>
        <taxon>Culicoidibacteraceae</taxon>
        <taxon>Culicoidibacter</taxon>
    </lineage>
</organism>
<dbReference type="Gene3D" id="3.40.50.720">
    <property type="entry name" value="NAD(P)-binding Rossmann-like Domain"/>
    <property type="match status" value="1"/>
</dbReference>
<proteinExistence type="predicted"/>
<protein>
    <submittedName>
        <fullName evidence="2">NAD(P)-dependent oxidoreductase</fullName>
    </submittedName>
</protein>
<feature type="domain" description="NAD(P)-binding" evidence="1">
    <location>
        <begin position="7"/>
        <end position="194"/>
    </location>
</feature>
<dbReference type="PANTHER" id="PTHR43355">
    <property type="entry name" value="FLAVIN REDUCTASE (NADPH)"/>
    <property type="match status" value="1"/>
</dbReference>
<sequence>MKIAIIGAAGKQGSLLVEEAVRRGNDVTAVVRDRNELKNKDIAVIEKDLFELTYEDVKDFPVIIDAFGAWTPETLPLHQTSLKHLADILSGHPNRLLVVGGAGSLYVDEQKQLRLMDSEGFPDMFKPLASNMGAAFDALQQRDDVQWTYLSPAADFVADGARTGAYKSGGDVVMVNSNNESQISYADYAIAMIDEAENGQHIQKRFTVVSL</sequence>
<gene>
    <name evidence="2" type="ORF">FEZ08_10245</name>
</gene>
<name>A0A5R8Q8Z7_9FIRM</name>
<dbReference type="PANTHER" id="PTHR43355:SF2">
    <property type="entry name" value="FLAVIN REDUCTASE (NADPH)"/>
    <property type="match status" value="1"/>
</dbReference>
<dbReference type="Proteomes" id="UP000306912">
    <property type="component" value="Unassembled WGS sequence"/>
</dbReference>
<dbReference type="RefSeq" id="WP_138192045.1">
    <property type="nucleotide sequence ID" value="NZ_VBWP01000010.1"/>
</dbReference>
<dbReference type="OrthoDB" id="9785372at2"/>
<reference evidence="2 3" key="1">
    <citation type="submission" date="2019-05" db="EMBL/GenBank/DDBJ databases">
        <title>Culicoidintestinum kansasii gen. nov., sp. nov. from the gastrointestinal tract of the biting midge, Culicoides sonorensis.</title>
        <authorList>
            <person name="Neupane S."/>
            <person name="Ghosh A."/>
            <person name="Gunther S."/>
            <person name="Martin K."/>
            <person name="Zurek L."/>
        </authorList>
    </citation>
    <scope>NUCLEOTIDE SEQUENCE [LARGE SCALE GENOMIC DNA]</scope>
    <source>
        <strain evidence="2 3">CS-1</strain>
    </source>
</reference>
<dbReference type="InParanoid" id="A0A5R8Q8Z7"/>
<evidence type="ECO:0000313" key="3">
    <source>
        <dbReference type="Proteomes" id="UP000306912"/>
    </source>
</evidence>
<keyword evidence="3" id="KW-1185">Reference proteome</keyword>
<dbReference type="CDD" id="cd05244">
    <property type="entry name" value="BVR-B_like_SDR_a"/>
    <property type="match status" value="1"/>
</dbReference>
<dbReference type="InterPro" id="IPR016040">
    <property type="entry name" value="NAD(P)-bd_dom"/>
</dbReference>
<dbReference type="Pfam" id="PF13460">
    <property type="entry name" value="NAD_binding_10"/>
    <property type="match status" value="1"/>
</dbReference>
<dbReference type="SUPFAM" id="SSF51735">
    <property type="entry name" value="NAD(P)-binding Rossmann-fold domains"/>
    <property type="match status" value="1"/>
</dbReference>
<dbReference type="InterPro" id="IPR036291">
    <property type="entry name" value="NAD(P)-bd_dom_sf"/>
</dbReference>
<accession>A0A5R8Q8Z7</accession>
<dbReference type="AlphaFoldDB" id="A0A5R8Q8Z7"/>
<dbReference type="InterPro" id="IPR051606">
    <property type="entry name" value="Polyketide_Oxido-like"/>
</dbReference>
<dbReference type="EMBL" id="VBWP01000010">
    <property type="protein sequence ID" value="TLG71779.1"/>
    <property type="molecule type" value="Genomic_DNA"/>
</dbReference>